<keyword evidence="1" id="KW-0472">Membrane</keyword>
<accession>A0A9D1N538</accession>
<reference evidence="3" key="1">
    <citation type="submission" date="2020-10" db="EMBL/GenBank/DDBJ databases">
        <authorList>
            <person name="Gilroy R."/>
        </authorList>
    </citation>
    <scope>NUCLEOTIDE SEQUENCE</scope>
    <source>
        <strain evidence="3">ChiGjej2B2-16831</strain>
    </source>
</reference>
<dbReference type="GO" id="GO:0000271">
    <property type="term" value="P:polysaccharide biosynthetic process"/>
    <property type="evidence" value="ECO:0007669"/>
    <property type="project" value="TreeGrafter"/>
</dbReference>
<keyword evidence="3" id="KW-0012">Acyltransferase</keyword>
<evidence type="ECO:0000259" key="2">
    <source>
        <dbReference type="Pfam" id="PF01757"/>
    </source>
</evidence>
<organism evidence="3 4">
    <name type="scientific">Candidatus Aphodomorpha intestinavium</name>
    <dbReference type="NCBI Taxonomy" id="2840672"/>
    <lineage>
        <taxon>Bacteria</taxon>
        <taxon>Bacillati</taxon>
        <taxon>Bacillota</taxon>
        <taxon>Clostridia</taxon>
        <taxon>Eubacteriales</taxon>
        <taxon>Candidatus Aphodomorpha</taxon>
    </lineage>
</organism>
<feature type="transmembrane region" description="Helical" evidence="1">
    <location>
        <begin position="326"/>
        <end position="346"/>
    </location>
</feature>
<dbReference type="PANTHER" id="PTHR23028:SF53">
    <property type="entry name" value="ACYL_TRANSF_3 DOMAIN-CONTAINING PROTEIN"/>
    <property type="match status" value="1"/>
</dbReference>
<name>A0A9D1N538_9FIRM</name>
<dbReference type="InterPro" id="IPR002656">
    <property type="entry name" value="Acyl_transf_3_dom"/>
</dbReference>
<reference evidence="3" key="2">
    <citation type="journal article" date="2021" name="PeerJ">
        <title>Extensive microbial diversity within the chicken gut microbiome revealed by metagenomics and culture.</title>
        <authorList>
            <person name="Gilroy R."/>
            <person name="Ravi A."/>
            <person name="Getino M."/>
            <person name="Pursley I."/>
            <person name="Horton D.L."/>
            <person name="Alikhan N.F."/>
            <person name="Baker D."/>
            <person name="Gharbi K."/>
            <person name="Hall N."/>
            <person name="Watson M."/>
            <person name="Adriaenssens E.M."/>
            <person name="Foster-Nyarko E."/>
            <person name="Jarju S."/>
            <person name="Secka A."/>
            <person name="Antonio M."/>
            <person name="Oren A."/>
            <person name="Chaudhuri R.R."/>
            <person name="La Ragione R."/>
            <person name="Hildebrand F."/>
            <person name="Pallen M.J."/>
        </authorList>
    </citation>
    <scope>NUCLEOTIDE SEQUENCE</scope>
    <source>
        <strain evidence="3">ChiGjej2B2-16831</strain>
    </source>
</reference>
<keyword evidence="3" id="KW-0808">Transferase</keyword>
<evidence type="ECO:0000313" key="4">
    <source>
        <dbReference type="Proteomes" id="UP000824128"/>
    </source>
</evidence>
<feature type="transmembrane region" description="Helical" evidence="1">
    <location>
        <begin position="164"/>
        <end position="187"/>
    </location>
</feature>
<sequence>MTTGKRAGARRAGPRVKTIDTRHVDVLDGVRAAAILIVVWFHFWQQNWLMPIFDTPWLSFLGVTQINIDNIPRTGYLFVDLLLLLSAFCLFLPYARAALLGEAYPSARAFYRKRIARIVPCYYLSALLIFFCVALPSGAYWSAGSAVRDLLATLTFTQTFSVETYLGTHINVVLWTAAVEMQFYLLFPLLARAFTRRPLLTYLAMAAVSELYLRAFALPHPESLRMTLNQLPAFFGVFANGMAGAYLFVLLAKRVRRGGWLSAGCTAAFFAALAPLAAILNAQAHAPVTQVYQAQIRFALSLLFLVMILALALSCRALRAVFSNRAARFIAAISYNLYIWHQWLAVQLKQWRIPYWTGETPPNMTGDLSWQWRYTLLLLALSFGAAIVLTYCFERPAARLLLGTGRPSGRAAKTQTEGY</sequence>
<dbReference type="AlphaFoldDB" id="A0A9D1N538"/>
<dbReference type="PANTHER" id="PTHR23028">
    <property type="entry name" value="ACETYLTRANSFERASE"/>
    <property type="match status" value="1"/>
</dbReference>
<dbReference type="EMBL" id="DVNZ01000225">
    <property type="protein sequence ID" value="HIU94897.1"/>
    <property type="molecule type" value="Genomic_DNA"/>
</dbReference>
<feature type="transmembrane region" description="Helical" evidence="1">
    <location>
        <begin position="121"/>
        <end position="144"/>
    </location>
</feature>
<dbReference type="GO" id="GO:0016020">
    <property type="term" value="C:membrane"/>
    <property type="evidence" value="ECO:0007669"/>
    <property type="project" value="TreeGrafter"/>
</dbReference>
<gene>
    <name evidence="3" type="ORF">IAD24_07025</name>
</gene>
<feature type="transmembrane region" description="Helical" evidence="1">
    <location>
        <begin position="372"/>
        <end position="393"/>
    </location>
</feature>
<feature type="transmembrane region" description="Helical" evidence="1">
    <location>
        <begin position="76"/>
        <end position="100"/>
    </location>
</feature>
<evidence type="ECO:0000256" key="1">
    <source>
        <dbReference type="SAM" id="Phobius"/>
    </source>
</evidence>
<protein>
    <submittedName>
        <fullName evidence="3">Acyltransferase</fullName>
    </submittedName>
</protein>
<comment type="caution">
    <text evidence="3">The sequence shown here is derived from an EMBL/GenBank/DDBJ whole genome shotgun (WGS) entry which is preliminary data.</text>
</comment>
<feature type="transmembrane region" description="Helical" evidence="1">
    <location>
        <begin position="199"/>
        <end position="219"/>
    </location>
</feature>
<dbReference type="GO" id="GO:0016747">
    <property type="term" value="F:acyltransferase activity, transferring groups other than amino-acyl groups"/>
    <property type="evidence" value="ECO:0007669"/>
    <property type="project" value="InterPro"/>
</dbReference>
<dbReference type="InterPro" id="IPR050879">
    <property type="entry name" value="Acyltransferase_3"/>
</dbReference>
<keyword evidence="1" id="KW-0812">Transmembrane</keyword>
<feature type="transmembrane region" description="Helical" evidence="1">
    <location>
        <begin position="294"/>
        <end position="314"/>
    </location>
</feature>
<keyword evidence="1" id="KW-1133">Transmembrane helix</keyword>
<dbReference type="Proteomes" id="UP000824128">
    <property type="component" value="Unassembled WGS sequence"/>
</dbReference>
<dbReference type="Pfam" id="PF01757">
    <property type="entry name" value="Acyl_transf_3"/>
    <property type="match status" value="1"/>
</dbReference>
<proteinExistence type="predicted"/>
<feature type="transmembrane region" description="Helical" evidence="1">
    <location>
        <begin position="24"/>
        <end position="43"/>
    </location>
</feature>
<feature type="domain" description="Acyltransferase 3" evidence="2">
    <location>
        <begin position="27"/>
        <end position="389"/>
    </location>
</feature>
<feature type="transmembrane region" description="Helical" evidence="1">
    <location>
        <begin position="231"/>
        <end position="252"/>
    </location>
</feature>
<feature type="transmembrane region" description="Helical" evidence="1">
    <location>
        <begin position="259"/>
        <end position="282"/>
    </location>
</feature>
<evidence type="ECO:0000313" key="3">
    <source>
        <dbReference type="EMBL" id="HIU94897.1"/>
    </source>
</evidence>